<dbReference type="InterPro" id="IPR011051">
    <property type="entry name" value="RmlC_Cupin_sf"/>
</dbReference>
<dbReference type="AlphaFoldDB" id="A0A5P5X602"/>
<accession>A0A5P5X602</accession>
<sequence length="139" mass="15983">MNKMSLIKLINFNVIGDARGSLVALEQSKDIPFDIKRVYYLYGMQSCVPRGFHAHKDTVQVAVCLNGSCEILMDDGITKETITLNSPSQGLLIDVMQWHEMYNFSENCILMVMANEVYKESDYIRNYDEFLKEIENVNN</sequence>
<keyword evidence="2" id="KW-0808">Transferase</keyword>
<protein>
    <submittedName>
        <fullName evidence="2">Bifunctional acetyl transferase/isomerase</fullName>
    </submittedName>
</protein>
<dbReference type="InterPro" id="IPR008894">
    <property type="entry name" value="QdtA_cupin_dom"/>
</dbReference>
<feature type="domain" description="Sugar 3,4-ketoisomerase QdtA cupin" evidence="1">
    <location>
        <begin position="7"/>
        <end position="133"/>
    </location>
</feature>
<dbReference type="Gene3D" id="2.60.120.10">
    <property type="entry name" value="Jelly Rolls"/>
    <property type="match status" value="1"/>
</dbReference>
<dbReference type="GO" id="GO:0016853">
    <property type="term" value="F:isomerase activity"/>
    <property type="evidence" value="ECO:0007669"/>
    <property type="project" value="UniProtKB-KW"/>
</dbReference>
<proteinExistence type="predicted"/>
<gene>
    <name evidence="2" type="primary">wvaA</name>
</gene>
<dbReference type="EMBL" id="MK473656">
    <property type="protein sequence ID" value="QFF90645.1"/>
    <property type="molecule type" value="Genomic_DNA"/>
</dbReference>
<reference evidence="2" key="1">
    <citation type="journal article" date="2019" name="Int. J. Food Microbiol.">
        <title>Developing a novel molecular serotyping system based on capsular polysaccharide synthesis gene clusters of Vibrio parahaemolyticus.</title>
        <authorList>
            <person name="Pang Y."/>
            <person name="Guo X."/>
            <person name="Tian X."/>
            <person name="Liu F."/>
            <person name="Wang L."/>
            <person name="Wu J."/>
            <person name="Zhang S."/>
            <person name="Li S."/>
            <person name="Liu B."/>
        </authorList>
    </citation>
    <scope>NUCLEOTIDE SEQUENCE</scope>
    <source>
        <strain evidence="2">G3501</strain>
    </source>
</reference>
<dbReference type="CDD" id="cd20292">
    <property type="entry name" value="cupin_QdtA-like"/>
    <property type="match status" value="1"/>
</dbReference>
<dbReference type="GO" id="GO:0016740">
    <property type="term" value="F:transferase activity"/>
    <property type="evidence" value="ECO:0007669"/>
    <property type="project" value="UniProtKB-KW"/>
</dbReference>
<evidence type="ECO:0000259" key="1">
    <source>
        <dbReference type="Pfam" id="PF05523"/>
    </source>
</evidence>
<dbReference type="SUPFAM" id="SSF51182">
    <property type="entry name" value="RmlC-like cupins"/>
    <property type="match status" value="1"/>
</dbReference>
<name>A0A5P5X602_VIBPH</name>
<keyword evidence="2" id="KW-0413">Isomerase</keyword>
<dbReference type="Pfam" id="PF05523">
    <property type="entry name" value="FdtA"/>
    <property type="match status" value="1"/>
</dbReference>
<evidence type="ECO:0000313" key="2">
    <source>
        <dbReference type="EMBL" id="QFF90645.1"/>
    </source>
</evidence>
<dbReference type="InterPro" id="IPR014710">
    <property type="entry name" value="RmlC-like_jellyroll"/>
</dbReference>
<organism evidence="2">
    <name type="scientific">Vibrio parahaemolyticus</name>
    <dbReference type="NCBI Taxonomy" id="670"/>
    <lineage>
        <taxon>Bacteria</taxon>
        <taxon>Pseudomonadati</taxon>
        <taxon>Pseudomonadota</taxon>
        <taxon>Gammaproteobacteria</taxon>
        <taxon>Vibrionales</taxon>
        <taxon>Vibrionaceae</taxon>
        <taxon>Vibrio</taxon>
    </lineage>
</organism>